<dbReference type="SUPFAM" id="SSF100939">
    <property type="entry name" value="SPOC domain-like"/>
    <property type="match status" value="1"/>
</dbReference>
<keyword evidence="8" id="KW-0539">Nucleus</keyword>
<proteinExistence type="inferred from homology"/>
<dbReference type="Proteomes" id="UP000275408">
    <property type="component" value="Unassembled WGS sequence"/>
</dbReference>
<keyword evidence="3" id="KW-0597">Phosphoprotein</keyword>
<feature type="compositionally biased region" description="Basic and acidic residues" evidence="10">
    <location>
        <begin position="773"/>
        <end position="792"/>
    </location>
</feature>
<evidence type="ECO:0000256" key="5">
    <source>
        <dbReference type="ARBA" id="ARBA00023015"/>
    </source>
</evidence>
<keyword evidence="5" id="KW-0805">Transcription regulation</keyword>
<evidence type="ECO:0000256" key="4">
    <source>
        <dbReference type="ARBA" id="ARBA00022884"/>
    </source>
</evidence>
<dbReference type="Gene3D" id="2.40.290.10">
    <property type="match status" value="1"/>
</dbReference>
<dbReference type="FunFam" id="2.40.290.10:FF:000002">
    <property type="entry name" value="Spen family transcriptional repressor"/>
    <property type="match status" value="1"/>
</dbReference>
<dbReference type="SMART" id="SM00360">
    <property type="entry name" value="RRM"/>
    <property type="match status" value="4"/>
</dbReference>
<feature type="compositionally biased region" description="Basic and acidic residues" evidence="10">
    <location>
        <begin position="731"/>
        <end position="741"/>
    </location>
</feature>
<dbReference type="GO" id="GO:0003723">
    <property type="term" value="F:RNA binding"/>
    <property type="evidence" value="ECO:0007669"/>
    <property type="project" value="UniProtKB-UniRule"/>
</dbReference>
<evidence type="ECO:0000256" key="9">
    <source>
        <dbReference type="PROSITE-ProRule" id="PRU00176"/>
    </source>
</evidence>
<comment type="similarity">
    <text evidence="2">Belongs to the RRM Spen family.</text>
</comment>
<dbReference type="PROSITE" id="PS50917">
    <property type="entry name" value="SPOC"/>
    <property type="match status" value="1"/>
</dbReference>
<feature type="compositionally biased region" description="Basic and acidic residues" evidence="10">
    <location>
        <begin position="674"/>
        <end position="684"/>
    </location>
</feature>
<dbReference type="SUPFAM" id="SSF54928">
    <property type="entry name" value="RNA-binding domain, RBD"/>
    <property type="match status" value="2"/>
</dbReference>
<feature type="region of interest" description="Disordered" evidence="10">
    <location>
        <begin position="1091"/>
        <end position="1111"/>
    </location>
</feature>
<feature type="domain" description="SPOC" evidence="12">
    <location>
        <begin position="1128"/>
        <end position="1299"/>
    </location>
</feature>
<dbReference type="InterPro" id="IPR000504">
    <property type="entry name" value="RRM_dom"/>
</dbReference>
<feature type="compositionally biased region" description="Basic and acidic residues" evidence="10">
    <location>
        <begin position="571"/>
        <end position="589"/>
    </location>
</feature>
<dbReference type="InterPro" id="IPR034174">
    <property type="entry name" value="SHARP_RRM3"/>
</dbReference>
<evidence type="ECO:0000313" key="14">
    <source>
        <dbReference type="Proteomes" id="UP000275408"/>
    </source>
</evidence>
<evidence type="ECO:0000256" key="10">
    <source>
        <dbReference type="SAM" id="MobiDB-lite"/>
    </source>
</evidence>
<dbReference type="PANTHER" id="PTHR23189">
    <property type="entry name" value="RNA RECOGNITION MOTIF-CONTAINING"/>
    <property type="match status" value="1"/>
</dbReference>
<name>A0A3M6UHC0_POCDA</name>
<feature type="compositionally biased region" description="Basic residues" evidence="10">
    <location>
        <begin position="844"/>
        <end position="862"/>
    </location>
</feature>
<dbReference type="InterPro" id="IPR035979">
    <property type="entry name" value="RBD_domain_sf"/>
</dbReference>
<feature type="region of interest" description="Disordered" evidence="10">
    <location>
        <begin position="159"/>
        <end position="268"/>
    </location>
</feature>
<evidence type="ECO:0000256" key="2">
    <source>
        <dbReference type="ARBA" id="ARBA00005387"/>
    </source>
</evidence>
<feature type="compositionally biased region" description="Basic and acidic residues" evidence="10">
    <location>
        <begin position="963"/>
        <end position="978"/>
    </location>
</feature>
<dbReference type="OrthoDB" id="6407164at2759"/>
<evidence type="ECO:0000259" key="11">
    <source>
        <dbReference type="PROSITE" id="PS50102"/>
    </source>
</evidence>
<keyword evidence="14" id="KW-1185">Reference proteome</keyword>
<dbReference type="InterPro" id="IPR012921">
    <property type="entry name" value="SPOC_C"/>
</dbReference>
<evidence type="ECO:0008006" key="15">
    <source>
        <dbReference type="Google" id="ProtNLM"/>
    </source>
</evidence>
<dbReference type="PROSITE" id="PS50102">
    <property type="entry name" value="RRM"/>
    <property type="match status" value="4"/>
</dbReference>
<feature type="region of interest" description="Disordered" evidence="10">
    <location>
        <begin position="534"/>
        <end position="598"/>
    </location>
</feature>
<evidence type="ECO:0000256" key="8">
    <source>
        <dbReference type="ARBA" id="ARBA00023242"/>
    </source>
</evidence>
<sequence length="1299" mass="145148">MVRETRHLWVGNLPENIREEEIVKHFTRYGRVESVKILPKRSAEGGRAAFVDFVDIRSATKAHESVNRIGDREMRTDYNEPGNAGNISRLHGHTDPPSRPTGNTAPGSPAQRRRFERRPEGVLVKCGVLGHEAQLGLYSISSGPDGRYNGRSQAFYQDDYSEDETGSSRVSAKGGGTASRSRPRSSGDHRRQPYSHEPRRNTHKLPAYRDQEPSPDRTSGSESGSESSHSGSQSASSSGSSSSEEDSRAGSAHGNTAPPAEVPQSTNRTSALCLRNISLRSGDSGVRDGLYHEFKKHGDVTRISVNGQGTSRYAIVQFRRPEDAERSLEACRGKLFLGSEMDLQYWQTERYDSSEHSRHRAHASSLMDEEFDAGCTRTLFVGNIEKSTTYSDLKEAFERYGEIVDVDIKKQTGNNPYAFIQFVELSSAIQARRRMDREFVGRNRVKVGFGKVSPINTIWVGMIGDLSEQQIERHFSRYGRVTKVVVNYHREQALVSFDSVESASIAQGEMKGRSMFGRRVKVDFVSRDSRQLFNDALQRSAPSDSSSSSRRYEPSSPRTRGRGIGPGYYDNRWDRGRGGRGMMRREMSNHRPWHRSGGNYDYPEGSGYHQKGHARYRSSYEMGGDESDDYDQELRDYNFSRQREREKEQGRQRHERGTRDRDREDGTYSANERFYQDNQERWPENRSSSGSYEEPRDRKDTRSREFPVEPDRERAGYSEDDERAAVHSKPSSRDIEQEEKRPKRKDKKRRKPRSPTPETVDGEKETVSGGEGSAEKRGLEEKEPRKGSRDGDTATAVQKGKEGTRDDVWDERRVDGNGTRALETLVKDGERELAPASPPPEKGVRKKEKRDVKKRRKHRRFRASLGEEEEERELQEETALTEDAAGKEASDVAVSVNKPRDSVAADLHTPEIRDGHVPESKRFGQPEFESKKPVRRHSAEDRPSREEREFPRESGSRSPRKSHRDERRRDWEKTDGVRQKRRRMSDGESPPPPPPPPPPPREVSEGYPPTEMLTRVGPSPDGLPAQVSSYDIATAPPVHYDGTRSVPLGSSPATLSPIPPPGIPLNPAVAAPANVSTPPLTVHSPGLPIGVPVAPDLGSPQGLPPPPPPHSDYNLSSAVPQPSNTDTLLDLLRRYPVVWQGLLALKNDSAAVQMHYLAGNGRLAEVSLPQAPTNGVGGVPPPIRIAQRMKLEPSQLEGVIRRMQSDKDHCLLLALPCGRDPLDVHAQTRALKSGFINYLQQKQAAGIINVARPGSSQPSYVLHIFPPCDFAQEHLARVSPDLLDSAADSGHLMVVVASV</sequence>
<evidence type="ECO:0000256" key="3">
    <source>
        <dbReference type="ARBA" id="ARBA00022553"/>
    </source>
</evidence>
<feature type="compositionally biased region" description="Basic and acidic residues" evidence="10">
    <location>
        <begin position="693"/>
        <end position="717"/>
    </location>
</feature>
<dbReference type="InterPro" id="IPR016194">
    <property type="entry name" value="SPOC-like_C_dom_sf"/>
</dbReference>
<dbReference type="CDD" id="cd21543">
    <property type="entry name" value="SPOC_SHARP"/>
    <property type="match status" value="1"/>
</dbReference>
<feature type="compositionally biased region" description="Basic and acidic residues" evidence="10">
    <location>
        <begin position="185"/>
        <end position="200"/>
    </location>
</feature>
<feature type="domain" description="RRM" evidence="11">
    <location>
        <begin position="377"/>
        <end position="452"/>
    </location>
</feature>
<feature type="domain" description="RRM" evidence="11">
    <location>
        <begin position="456"/>
        <end position="527"/>
    </location>
</feature>
<feature type="compositionally biased region" description="Basic residues" evidence="10">
    <location>
        <begin position="742"/>
        <end position="753"/>
    </location>
</feature>
<feature type="compositionally biased region" description="Basic and acidic residues" evidence="10">
    <location>
        <begin position="898"/>
        <end position="955"/>
    </location>
</feature>
<feature type="domain" description="RRM" evidence="11">
    <location>
        <begin position="270"/>
        <end position="348"/>
    </location>
</feature>
<feature type="region of interest" description="Disordered" evidence="10">
    <location>
        <begin position="70"/>
        <end position="119"/>
    </location>
</feature>
<protein>
    <recommendedName>
        <fullName evidence="15">Msx2-interacting protein</fullName>
    </recommendedName>
</protein>
<evidence type="ECO:0000313" key="13">
    <source>
        <dbReference type="EMBL" id="RMX53052.1"/>
    </source>
</evidence>
<dbReference type="CDD" id="cd12350">
    <property type="entry name" value="RRM3_SHARP"/>
    <property type="match status" value="1"/>
</dbReference>
<evidence type="ECO:0000259" key="12">
    <source>
        <dbReference type="PROSITE" id="PS50917"/>
    </source>
</evidence>
<dbReference type="GO" id="GO:0005634">
    <property type="term" value="C:nucleus"/>
    <property type="evidence" value="ECO:0007669"/>
    <property type="project" value="UniProtKB-SubCell"/>
</dbReference>
<dbReference type="STRING" id="46731.A0A3M6UHC0"/>
<accession>A0A3M6UHC0</accession>
<feature type="compositionally biased region" description="Basic and acidic residues" evidence="10">
    <location>
        <begin position="640"/>
        <end position="666"/>
    </location>
</feature>
<feature type="domain" description="RRM" evidence="11">
    <location>
        <begin position="6"/>
        <end position="81"/>
    </location>
</feature>
<feature type="compositionally biased region" description="Basic and acidic residues" evidence="10">
    <location>
        <begin position="799"/>
        <end position="815"/>
    </location>
</feature>
<organism evidence="13 14">
    <name type="scientific">Pocillopora damicornis</name>
    <name type="common">Cauliflower coral</name>
    <name type="synonym">Millepora damicornis</name>
    <dbReference type="NCBI Taxonomy" id="46731"/>
    <lineage>
        <taxon>Eukaryota</taxon>
        <taxon>Metazoa</taxon>
        <taxon>Cnidaria</taxon>
        <taxon>Anthozoa</taxon>
        <taxon>Hexacorallia</taxon>
        <taxon>Scleractinia</taxon>
        <taxon>Astrocoeniina</taxon>
        <taxon>Pocilloporidae</taxon>
        <taxon>Pocillopora</taxon>
    </lineage>
</organism>
<feature type="compositionally biased region" description="Low complexity" evidence="10">
    <location>
        <begin position="539"/>
        <end position="558"/>
    </location>
</feature>
<keyword evidence="4 9" id="KW-0694">RNA-binding</keyword>
<evidence type="ECO:0000256" key="1">
    <source>
        <dbReference type="ARBA" id="ARBA00004123"/>
    </source>
</evidence>
<keyword evidence="7" id="KW-0804">Transcription</keyword>
<reference evidence="13 14" key="1">
    <citation type="journal article" date="2018" name="Sci. Rep.">
        <title>Comparative analysis of the Pocillopora damicornis genome highlights role of immune system in coral evolution.</title>
        <authorList>
            <person name="Cunning R."/>
            <person name="Bay R.A."/>
            <person name="Gillette P."/>
            <person name="Baker A.C."/>
            <person name="Traylor-Knowles N."/>
        </authorList>
    </citation>
    <scope>NUCLEOTIDE SEQUENCE [LARGE SCALE GENOMIC DNA]</scope>
    <source>
        <strain evidence="13">RSMAS</strain>
        <tissue evidence="13">Whole animal</tissue>
    </source>
</reference>
<keyword evidence="6" id="KW-0175">Coiled coil</keyword>
<dbReference type="CDD" id="cd12348">
    <property type="entry name" value="RRM1_SHARP"/>
    <property type="match status" value="1"/>
</dbReference>
<dbReference type="Gene3D" id="3.30.70.330">
    <property type="match status" value="4"/>
</dbReference>
<comment type="subcellular location">
    <subcellularLocation>
        <location evidence="1">Nucleus</location>
    </subcellularLocation>
</comment>
<feature type="compositionally biased region" description="Low complexity" evidence="10">
    <location>
        <begin position="220"/>
        <end position="242"/>
    </location>
</feature>
<gene>
    <name evidence="13" type="ORF">pdam_00014588</name>
</gene>
<dbReference type="InterPro" id="IPR034172">
    <property type="entry name" value="SHARP_RRM1"/>
</dbReference>
<dbReference type="InterPro" id="IPR010912">
    <property type="entry name" value="SPOC_met"/>
</dbReference>
<dbReference type="InterPro" id="IPR012677">
    <property type="entry name" value="Nucleotide-bd_a/b_plait_sf"/>
</dbReference>
<dbReference type="Pfam" id="PF07744">
    <property type="entry name" value="SPOC"/>
    <property type="match status" value="1"/>
</dbReference>
<evidence type="ECO:0000256" key="6">
    <source>
        <dbReference type="ARBA" id="ARBA00023054"/>
    </source>
</evidence>
<evidence type="ECO:0000256" key="7">
    <source>
        <dbReference type="ARBA" id="ARBA00023163"/>
    </source>
</evidence>
<feature type="compositionally biased region" description="Acidic residues" evidence="10">
    <location>
        <begin position="866"/>
        <end position="880"/>
    </location>
</feature>
<dbReference type="FunFam" id="3.30.70.330:FF:000150">
    <property type="entry name" value="msx2-interacting protein-like isoform X1"/>
    <property type="match status" value="1"/>
</dbReference>
<feature type="region of interest" description="Disordered" evidence="10">
    <location>
        <begin position="640"/>
        <end position="1029"/>
    </location>
</feature>
<dbReference type="Pfam" id="PF00076">
    <property type="entry name" value="RRM_1"/>
    <property type="match status" value="4"/>
</dbReference>
<comment type="caution">
    <text evidence="13">The sequence shown here is derived from an EMBL/GenBank/DDBJ whole genome shotgun (WGS) entry which is preliminary data.</text>
</comment>
<feature type="compositionally biased region" description="Pro residues" evidence="10">
    <location>
        <begin position="989"/>
        <end position="1001"/>
    </location>
</feature>
<dbReference type="EMBL" id="RCHS01001527">
    <property type="protein sequence ID" value="RMX53052.1"/>
    <property type="molecule type" value="Genomic_DNA"/>
</dbReference>